<feature type="coiled-coil region" evidence="1">
    <location>
        <begin position="35"/>
        <end position="62"/>
    </location>
</feature>
<evidence type="ECO:0000313" key="5">
    <source>
        <dbReference type="Proteomes" id="UP000601435"/>
    </source>
</evidence>
<feature type="compositionally biased region" description="Polar residues" evidence="2">
    <location>
        <begin position="158"/>
        <end position="168"/>
    </location>
</feature>
<dbReference type="Gene3D" id="2.30.29.30">
    <property type="entry name" value="Pleckstrin-homology domain (PH domain)/Phosphotyrosine-binding domain (PTB)"/>
    <property type="match status" value="1"/>
</dbReference>
<comment type="caution">
    <text evidence="4">The sequence shown here is derived from an EMBL/GenBank/DDBJ whole genome shotgun (WGS) entry which is preliminary data.</text>
</comment>
<feature type="coiled-coil region" evidence="1">
    <location>
        <begin position="90"/>
        <end position="124"/>
    </location>
</feature>
<dbReference type="InterPro" id="IPR045255">
    <property type="entry name" value="RanBP1-like"/>
</dbReference>
<dbReference type="InterPro" id="IPR000156">
    <property type="entry name" value="Ran_bind_dom"/>
</dbReference>
<dbReference type="InterPro" id="IPR011993">
    <property type="entry name" value="PH-like_dom_sf"/>
</dbReference>
<dbReference type="SMART" id="SM00160">
    <property type="entry name" value="RanBD"/>
    <property type="match status" value="1"/>
</dbReference>
<keyword evidence="5" id="KW-1185">Reference proteome</keyword>
<feature type="non-terminal residue" evidence="4">
    <location>
        <position position="1"/>
    </location>
</feature>
<dbReference type="Pfam" id="PF00638">
    <property type="entry name" value="Ran_BP1"/>
    <property type="match status" value="1"/>
</dbReference>
<feature type="domain" description="RanBD1" evidence="3">
    <location>
        <begin position="583"/>
        <end position="741"/>
    </location>
</feature>
<evidence type="ECO:0000259" key="3">
    <source>
        <dbReference type="PROSITE" id="PS50196"/>
    </source>
</evidence>
<dbReference type="Proteomes" id="UP000601435">
    <property type="component" value="Unassembled WGS sequence"/>
</dbReference>
<evidence type="ECO:0000256" key="2">
    <source>
        <dbReference type="SAM" id="MobiDB-lite"/>
    </source>
</evidence>
<feature type="compositionally biased region" description="Acidic residues" evidence="2">
    <location>
        <begin position="602"/>
        <end position="612"/>
    </location>
</feature>
<keyword evidence="1" id="KW-0175">Coiled coil</keyword>
<proteinExistence type="predicted"/>
<dbReference type="PANTHER" id="PTHR23138">
    <property type="entry name" value="RAN BINDING PROTEIN"/>
    <property type="match status" value="1"/>
</dbReference>
<evidence type="ECO:0000313" key="4">
    <source>
        <dbReference type="EMBL" id="CAE7890026.1"/>
    </source>
</evidence>
<reference evidence="4" key="1">
    <citation type="submission" date="2021-02" db="EMBL/GenBank/DDBJ databases">
        <authorList>
            <person name="Dougan E. K."/>
            <person name="Rhodes N."/>
            <person name="Thang M."/>
            <person name="Chan C."/>
        </authorList>
    </citation>
    <scope>NUCLEOTIDE SEQUENCE</scope>
</reference>
<protein>
    <submittedName>
        <fullName evidence="4">Nup358 protein</fullName>
    </submittedName>
</protein>
<dbReference type="OrthoDB" id="185618at2759"/>
<dbReference type="SUPFAM" id="SSF50729">
    <property type="entry name" value="PH domain-like"/>
    <property type="match status" value="1"/>
</dbReference>
<gene>
    <name evidence="4" type="primary">Nup358</name>
    <name evidence="4" type="ORF">SNEC2469_LOCUS29539</name>
</gene>
<feature type="compositionally biased region" description="Basic and acidic residues" evidence="2">
    <location>
        <begin position="140"/>
        <end position="156"/>
    </location>
</feature>
<evidence type="ECO:0000256" key="1">
    <source>
        <dbReference type="SAM" id="Coils"/>
    </source>
</evidence>
<sequence>ELVKSVEAEAAAKKSAEEAKAWQASFNTSLQIGRKEGLLREAQQEQQRCEEAEVNASKRETRMRSLLNTHKKHLVLCDLQVELPEKEALRLEAKAAFDKAEKSLLEAQKKLESLASEEAETHENIGKTYKELEELKVEHSIADKEYNDQDPEERKRSFTTSLQGSGSRSEVIEGSGWYDSALMAFDFDELELAESERQPSVLEYISDSRQTRKSRARIWFEIKRCFEADTGPGCADWKARYARELLLRAIKEALQRDGFVVMDVALPANAAQQLANRLKLCSAAVTSALHNSVEETTVTQCPQWVGSHLSRSQASTAPVCQELCDSKELSPLGQNCEVSFADSKGCMSIRPYSKAEFINMMKLFVHAAADNSVSEAQLPVADKVSVQFSFGDQEALQKAREHKVSQTETWLRKNVSVRELALSNMFLPVVVSDARLDLAKTAGWSVISLAGMKRPAESDLVQWPSQFVQVWSNALKDLRQSLCWRIVVQQRIFLFSYGIGWWVWVFALRNAWHSLSVSIDMGIPGKAAEECSQARCVQCFAGSYQAHQVDKSGDTRARGSLAEAAQLEQSEVEAQEGGEETQDGEEVEEERDLDKEEKDGEGGDEPTGEEDEEALFRADCKLWKLVKLPASDSKEGSEAWTWQERGCGIVQINRHKRTRACRLVMRMRGVLKLLLNTPVFPTTRYEMVGQKSVRFVGVDADTHEVKSEKVPFSAFRLNLHSSDQQGKFLAILRDAADSAKS</sequence>
<dbReference type="EMBL" id="CAJNJA010066685">
    <property type="protein sequence ID" value="CAE7890026.1"/>
    <property type="molecule type" value="Genomic_DNA"/>
</dbReference>
<organism evidence="4 5">
    <name type="scientific">Symbiodinium necroappetens</name>
    <dbReference type="NCBI Taxonomy" id="1628268"/>
    <lineage>
        <taxon>Eukaryota</taxon>
        <taxon>Sar</taxon>
        <taxon>Alveolata</taxon>
        <taxon>Dinophyceae</taxon>
        <taxon>Suessiales</taxon>
        <taxon>Symbiodiniaceae</taxon>
        <taxon>Symbiodinium</taxon>
    </lineage>
</organism>
<feature type="compositionally biased region" description="Basic and acidic residues" evidence="2">
    <location>
        <begin position="592"/>
        <end position="601"/>
    </location>
</feature>
<accession>A0A813B3I2</accession>
<dbReference type="PROSITE" id="PS50196">
    <property type="entry name" value="RANBD1"/>
    <property type="match status" value="1"/>
</dbReference>
<feature type="compositionally biased region" description="Acidic residues" evidence="2">
    <location>
        <begin position="570"/>
        <end position="591"/>
    </location>
</feature>
<feature type="region of interest" description="Disordered" evidence="2">
    <location>
        <begin position="140"/>
        <end position="170"/>
    </location>
</feature>
<feature type="region of interest" description="Disordered" evidence="2">
    <location>
        <begin position="565"/>
        <end position="612"/>
    </location>
</feature>
<dbReference type="AlphaFoldDB" id="A0A813B3I2"/>
<name>A0A813B3I2_9DINO</name>